<dbReference type="Proteomes" id="UP000019116">
    <property type="component" value="Chromosome 6D"/>
</dbReference>
<name>A0A3B6QB26_WHEAT</name>
<dbReference type="OMA" id="LRYIFEM"/>
<keyword evidence="3" id="KW-1185">Reference proteome</keyword>
<dbReference type="Gramene" id="TraesROB_scaffold_172713_01G000100.1">
    <property type="protein sequence ID" value="TraesROB_scaffold_172713_01G000100.1"/>
    <property type="gene ID" value="TraesROB_scaffold_172713_01G000100"/>
</dbReference>
<feature type="domain" description="F-box associated beta-propeller type 3" evidence="1">
    <location>
        <begin position="97"/>
        <end position="302"/>
    </location>
</feature>
<organism evidence="2">
    <name type="scientific">Triticum aestivum</name>
    <name type="common">Wheat</name>
    <dbReference type="NCBI Taxonomy" id="4565"/>
    <lineage>
        <taxon>Eukaryota</taxon>
        <taxon>Viridiplantae</taxon>
        <taxon>Streptophyta</taxon>
        <taxon>Embryophyta</taxon>
        <taxon>Tracheophyta</taxon>
        <taxon>Spermatophyta</taxon>
        <taxon>Magnoliopsida</taxon>
        <taxon>Liliopsida</taxon>
        <taxon>Poales</taxon>
        <taxon>Poaceae</taxon>
        <taxon>BOP clade</taxon>
        <taxon>Pooideae</taxon>
        <taxon>Triticodae</taxon>
        <taxon>Triticeae</taxon>
        <taxon>Triticinae</taxon>
        <taxon>Triticum</taxon>
    </lineage>
</organism>
<dbReference type="Pfam" id="PF08268">
    <property type="entry name" value="FBA_3"/>
    <property type="match status" value="1"/>
</dbReference>
<dbReference type="Gramene" id="TraesCS6D02G006100.1">
    <property type="protein sequence ID" value="TraesCS6D02G006100.1.cds1"/>
    <property type="gene ID" value="TraesCS6D02G006100"/>
</dbReference>
<evidence type="ECO:0000313" key="3">
    <source>
        <dbReference type="Proteomes" id="UP000019116"/>
    </source>
</evidence>
<accession>A0A3B6QB26</accession>
<dbReference type="PANTHER" id="PTHR31672:SF2">
    <property type="entry name" value="F-BOX DOMAIN-CONTAINING PROTEIN"/>
    <property type="match status" value="1"/>
</dbReference>
<dbReference type="Gramene" id="TraesMAC6D03G03640790.1">
    <property type="protein sequence ID" value="TraesMAC6D03G03640790.1.CDS1"/>
    <property type="gene ID" value="TraesMAC6D03G03640790"/>
</dbReference>
<dbReference type="Gramene" id="TraesSYM6D03G03587290.1">
    <property type="protein sequence ID" value="TraesSYM6D03G03587290.1.CDS1"/>
    <property type="gene ID" value="TraesSYM6D03G03587290"/>
</dbReference>
<dbReference type="Gramene" id="TraesJAG6D03G03633960.1">
    <property type="protein sequence ID" value="TraesJAG6D03G03633960.1.CDS1"/>
    <property type="gene ID" value="TraesJAG6D03G03633960"/>
</dbReference>
<dbReference type="InterPro" id="IPR036047">
    <property type="entry name" value="F-box-like_dom_sf"/>
</dbReference>
<dbReference type="Gramene" id="TraesCS6D03G0013800.1">
    <property type="protein sequence ID" value="TraesCS6D03G0013800.1.CDS1"/>
    <property type="gene ID" value="TraesCS6D03G0013800"/>
</dbReference>
<evidence type="ECO:0000313" key="2">
    <source>
        <dbReference type="EnsemblPlants" id="TraesCS6D02G006100.1.cds1"/>
    </source>
</evidence>
<sequence>MEPVAADEILLRKILLGLPTRAVARGRCVSTQWRGLLSDPAFLDVHAHSAHVVSGAGAAAEALLVSQTEPEPGLVPKTTVYNVSTAATMCFLYLPAGYTPAQACNGFVLFVANNASWLPLVICNPITGVELPVDPPLRSETSSSVFWNSHWHMDAMGYSPSTREYKLFRLSFSASGDQGLLDVNYLQVFTLGRGPGAGVWRRRQGLFTCHVMGSPPALIDGTLYFLAKQRDRDRKPDSLMIIDVATETCCTCRLPIYYTDEAVAHVLELQGRPSVAMHELSPMNRLQFLVLSSSAPLCWQLRYIFEMGATHLVHQPRQYSHLRAAWFDANANSDDNADTNGGILCYLYGDCVYKYDTSQDQPCFDKVWDDQKQLHLSDISRSVLPGYRPNLLSPDDLAITPRQAGEEFAVVLLRALRELKKRRRSPSPPATV</sequence>
<dbReference type="EnsemblPlants" id="TraesCS6D02G006100.1">
    <property type="protein sequence ID" value="TraesCS6D02G006100.1.cds1"/>
    <property type="gene ID" value="TraesCS6D02G006100"/>
</dbReference>
<dbReference type="NCBIfam" id="TIGR01640">
    <property type="entry name" value="F_box_assoc_1"/>
    <property type="match status" value="1"/>
</dbReference>
<dbReference type="PANTHER" id="PTHR31672">
    <property type="entry name" value="BNACNNG10540D PROTEIN"/>
    <property type="match status" value="1"/>
</dbReference>
<dbReference type="Gramene" id="TraesCLE_scaffold_100755_01G000100.1">
    <property type="protein sequence ID" value="TraesCLE_scaffold_100755_01G000100.1"/>
    <property type="gene ID" value="TraesCLE_scaffold_100755_01G000100"/>
</dbReference>
<reference evidence="2" key="1">
    <citation type="submission" date="2018-08" db="EMBL/GenBank/DDBJ databases">
        <authorList>
            <person name="Rossello M."/>
        </authorList>
    </citation>
    <scope>NUCLEOTIDE SEQUENCE [LARGE SCALE GENOMIC DNA]</scope>
    <source>
        <strain evidence="2">cv. Chinese Spring</strain>
    </source>
</reference>
<proteinExistence type="predicted"/>
<reference evidence="2" key="2">
    <citation type="submission" date="2018-10" db="UniProtKB">
        <authorList>
            <consortium name="EnsemblPlants"/>
        </authorList>
    </citation>
    <scope>IDENTIFICATION</scope>
</reference>
<dbReference type="InterPro" id="IPR013187">
    <property type="entry name" value="F-box-assoc_dom_typ3"/>
</dbReference>
<dbReference type="InterPro" id="IPR017451">
    <property type="entry name" value="F-box-assoc_interact_dom"/>
</dbReference>
<dbReference type="Gramene" id="TraesWEE_scaffold_078516_01G000100.1">
    <property type="protein sequence ID" value="TraesWEE_scaffold_078516_01G000100.1"/>
    <property type="gene ID" value="TraesWEE_scaffold_078516_01G000100"/>
</dbReference>
<dbReference type="AlphaFoldDB" id="A0A3B6QB26"/>
<dbReference type="OrthoDB" id="10503181at2759"/>
<dbReference type="SUPFAM" id="SSF81383">
    <property type="entry name" value="F-box domain"/>
    <property type="match status" value="1"/>
</dbReference>
<evidence type="ECO:0000259" key="1">
    <source>
        <dbReference type="Pfam" id="PF08268"/>
    </source>
</evidence>
<protein>
    <recommendedName>
        <fullName evidence="1">F-box associated beta-propeller type 3 domain-containing protein</fullName>
    </recommendedName>
</protein>
<dbReference type="InterPro" id="IPR050796">
    <property type="entry name" value="SCF_F-box_component"/>
</dbReference>